<sequence length="201" mass="22926">MPPFTPSLRGALATKQSRVFPRWDFGLLPPSPRLRRTSRYARNDGGVSAPQPRLSCPGRSAASLRRCAAEPGPMPQRSPRRWVPALRSSVRTLQCVRATSAPSPPGLRLTHFSPRHRHRQPERLGQHGRSRRRRDLHRLRPSRRPQRFRNLAALRWLRRNLELGEAVTPKEMPDLAAERTRRKPNSSHILSGFAAHCHPSL</sequence>
<feature type="region of interest" description="Disordered" evidence="1">
    <location>
        <begin position="97"/>
        <end position="144"/>
    </location>
</feature>
<dbReference type="EMBL" id="FMAI01000002">
    <property type="protein sequence ID" value="SCB19411.1"/>
    <property type="molecule type" value="Genomic_DNA"/>
</dbReference>
<keyword evidence="3" id="KW-1185">Reference proteome</keyword>
<proteinExistence type="predicted"/>
<gene>
    <name evidence="2" type="ORF">GA0061098_1002475</name>
</gene>
<evidence type="ECO:0000313" key="2">
    <source>
        <dbReference type="EMBL" id="SCB19411.1"/>
    </source>
</evidence>
<organism evidence="2 3">
    <name type="scientific">Bradyrhizobium shewense</name>
    <dbReference type="NCBI Taxonomy" id="1761772"/>
    <lineage>
        <taxon>Bacteria</taxon>
        <taxon>Pseudomonadati</taxon>
        <taxon>Pseudomonadota</taxon>
        <taxon>Alphaproteobacteria</taxon>
        <taxon>Hyphomicrobiales</taxon>
        <taxon>Nitrobacteraceae</taxon>
        <taxon>Bradyrhizobium</taxon>
    </lineage>
</organism>
<dbReference type="AlphaFoldDB" id="A0A1C3UVC7"/>
<dbReference type="Proteomes" id="UP000199184">
    <property type="component" value="Unassembled WGS sequence"/>
</dbReference>
<feature type="region of interest" description="Disordered" evidence="1">
    <location>
        <begin position="31"/>
        <end position="59"/>
    </location>
</feature>
<protein>
    <submittedName>
        <fullName evidence="2">Uncharacterized protein</fullName>
    </submittedName>
</protein>
<accession>A0A1C3UVC7</accession>
<name>A0A1C3UVC7_9BRAD</name>
<feature type="compositionally biased region" description="Basic residues" evidence="1">
    <location>
        <begin position="113"/>
        <end position="144"/>
    </location>
</feature>
<reference evidence="3" key="1">
    <citation type="submission" date="2016-08" db="EMBL/GenBank/DDBJ databases">
        <authorList>
            <person name="Varghese N."/>
            <person name="Submissions Spin"/>
        </authorList>
    </citation>
    <scope>NUCLEOTIDE SEQUENCE [LARGE SCALE GENOMIC DNA]</scope>
    <source>
        <strain evidence="3">ERR11</strain>
    </source>
</reference>
<evidence type="ECO:0000313" key="3">
    <source>
        <dbReference type="Proteomes" id="UP000199184"/>
    </source>
</evidence>
<evidence type="ECO:0000256" key="1">
    <source>
        <dbReference type="SAM" id="MobiDB-lite"/>
    </source>
</evidence>